<dbReference type="HOGENOM" id="CLU_1427001_0_0_5"/>
<dbReference type="EMBL" id="HE663493">
    <property type="protein sequence ID" value="CCG08786.1"/>
    <property type="molecule type" value="Genomic_DNA"/>
</dbReference>
<organism evidence="3 4">
    <name type="scientific">Pararhodospirillum photometricum DSM 122</name>
    <dbReference type="NCBI Taxonomy" id="1150469"/>
    <lineage>
        <taxon>Bacteria</taxon>
        <taxon>Pseudomonadati</taxon>
        <taxon>Pseudomonadota</taxon>
        <taxon>Alphaproteobacteria</taxon>
        <taxon>Rhodospirillales</taxon>
        <taxon>Rhodospirillaceae</taxon>
        <taxon>Pararhodospirillum</taxon>
    </lineage>
</organism>
<proteinExistence type="predicted"/>
<sequence length="190" mass="20452">MSVQGIDTLKLARRLRDGAGFTPEHAEAAAEAFSDALTVTDLVTKDHLELKLSEMEHRLDDKIAGVKAELKGEIGELRTEIAGVKAGLKGEISELRTEISGVKAELKGEITGLRTEFKAELRTEIAGLKADLTDEIARARVDMMRWGIGTVLTAVLLNAVVVVGSMWALSSSWAPTGRSLFPGVAGDRDR</sequence>
<dbReference type="RefSeq" id="WP_014415420.1">
    <property type="nucleotide sequence ID" value="NC_017059.1"/>
</dbReference>
<name>H6SLC1_PARPM</name>
<evidence type="ECO:0008006" key="5">
    <source>
        <dbReference type="Google" id="ProtNLM"/>
    </source>
</evidence>
<dbReference type="PATRIC" id="fig|1150469.3.peg.2429"/>
<feature type="coiled-coil region" evidence="1">
    <location>
        <begin position="85"/>
        <end position="138"/>
    </location>
</feature>
<evidence type="ECO:0000313" key="4">
    <source>
        <dbReference type="Proteomes" id="UP000033220"/>
    </source>
</evidence>
<keyword evidence="2" id="KW-0472">Membrane</keyword>
<evidence type="ECO:0000256" key="1">
    <source>
        <dbReference type="SAM" id="Coils"/>
    </source>
</evidence>
<dbReference type="Gene3D" id="1.20.58.130">
    <property type="match status" value="1"/>
</dbReference>
<dbReference type="OrthoDB" id="7991866at2"/>
<keyword evidence="2" id="KW-0812">Transmembrane</keyword>
<keyword evidence="2" id="KW-1133">Transmembrane helix</keyword>
<protein>
    <recommendedName>
        <fullName evidence="5">DUF1640 domain-containing protein</fullName>
    </recommendedName>
</protein>
<keyword evidence="1" id="KW-0175">Coiled coil</keyword>
<dbReference type="eggNOG" id="ENOG5033D1Q">
    <property type="taxonomic scope" value="Bacteria"/>
</dbReference>
<gene>
    <name evidence="3" type="ORF">RSPPHO_02160</name>
</gene>
<dbReference type="Proteomes" id="UP000033220">
    <property type="component" value="Chromosome DSM 122"/>
</dbReference>
<dbReference type="STRING" id="1150469.RSPPHO_02160"/>
<evidence type="ECO:0000256" key="2">
    <source>
        <dbReference type="SAM" id="Phobius"/>
    </source>
</evidence>
<accession>H6SLC1</accession>
<feature type="transmembrane region" description="Helical" evidence="2">
    <location>
        <begin position="146"/>
        <end position="169"/>
    </location>
</feature>
<evidence type="ECO:0000313" key="3">
    <source>
        <dbReference type="EMBL" id="CCG08786.1"/>
    </source>
</evidence>
<dbReference type="KEGG" id="rpm:RSPPHO_02160"/>
<keyword evidence="4" id="KW-1185">Reference proteome</keyword>
<dbReference type="AlphaFoldDB" id="H6SLC1"/>
<reference evidence="3 4" key="1">
    <citation type="submission" date="2012-02" db="EMBL/GenBank/DDBJ databases">
        <title>Shotgun genome sequence of Phaeospirillum photometricum DSM 122.</title>
        <authorList>
            <person name="Duquesne K."/>
            <person name="Sturgis J."/>
        </authorList>
    </citation>
    <scope>NUCLEOTIDE SEQUENCE [LARGE SCALE GENOMIC DNA]</scope>
    <source>
        <strain evidence="4">DSM122</strain>
    </source>
</reference>